<evidence type="ECO:0000313" key="3">
    <source>
        <dbReference type="Proteomes" id="UP001596306"/>
    </source>
</evidence>
<feature type="transmembrane region" description="Helical" evidence="1">
    <location>
        <begin position="57"/>
        <end position="80"/>
    </location>
</feature>
<evidence type="ECO:0000313" key="2">
    <source>
        <dbReference type="EMBL" id="MFC6355410.1"/>
    </source>
</evidence>
<evidence type="ECO:0000256" key="1">
    <source>
        <dbReference type="SAM" id="Phobius"/>
    </source>
</evidence>
<reference evidence="3" key="1">
    <citation type="journal article" date="2019" name="Int. J. Syst. Evol. Microbiol.">
        <title>The Global Catalogue of Microorganisms (GCM) 10K type strain sequencing project: providing services to taxonomists for standard genome sequencing and annotation.</title>
        <authorList>
            <consortium name="The Broad Institute Genomics Platform"/>
            <consortium name="The Broad Institute Genome Sequencing Center for Infectious Disease"/>
            <person name="Wu L."/>
            <person name="Ma J."/>
        </authorList>
    </citation>
    <scope>NUCLEOTIDE SEQUENCE [LARGE SCALE GENOMIC DNA]</scope>
    <source>
        <strain evidence="3">CCUG 43304</strain>
    </source>
</reference>
<dbReference type="Proteomes" id="UP001596306">
    <property type="component" value="Unassembled WGS sequence"/>
</dbReference>
<keyword evidence="1" id="KW-0472">Membrane</keyword>
<accession>A0ABW1VE78</accession>
<keyword evidence="1" id="KW-1133">Transmembrane helix</keyword>
<keyword evidence="1" id="KW-0812">Transmembrane</keyword>
<comment type="caution">
    <text evidence="2">The sequence shown here is derived from an EMBL/GenBank/DDBJ whole genome shotgun (WGS) entry which is preliminary data.</text>
</comment>
<name>A0ABW1VE78_9MICO</name>
<dbReference type="EMBL" id="JBHSTP010000001">
    <property type="protein sequence ID" value="MFC6355410.1"/>
    <property type="molecule type" value="Genomic_DNA"/>
</dbReference>
<feature type="transmembrane region" description="Helical" evidence="1">
    <location>
        <begin position="12"/>
        <end position="37"/>
    </location>
</feature>
<proteinExistence type="predicted"/>
<gene>
    <name evidence="2" type="ORF">ACFQB0_04720</name>
</gene>
<organism evidence="2 3">
    <name type="scientific">Luethyella okanaganae</name>
    <dbReference type="NCBI Taxonomy" id="69372"/>
    <lineage>
        <taxon>Bacteria</taxon>
        <taxon>Bacillati</taxon>
        <taxon>Actinomycetota</taxon>
        <taxon>Actinomycetes</taxon>
        <taxon>Micrococcales</taxon>
        <taxon>Microbacteriaceae</taxon>
        <taxon>Luethyella</taxon>
    </lineage>
</organism>
<dbReference type="RefSeq" id="WP_386728199.1">
    <property type="nucleotide sequence ID" value="NZ_JBHSTP010000001.1"/>
</dbReference>
<keyword evidence="3" id="KW-1185">Reference proteome</keyword>
<sequence length="87" mass="9074">MMKFTFIGAAKACLWALAACGLVLAALFLYLVIGGWFLGLEVSGLDEDGPRWPLDLVGVTLIAAAVFVTGAIIFGLGALVSASRSRE</sequence>
<protein>
    <submittedName>
        <fullName evidence="2">Uncharacterized protein</fullName>
    </submittedName>
</protein>